<evidence type="ECO:0000313" key="4">
    <source>
        <dbReference type="EMBL" id="BAU86165.1"/>
    </source>
</evidence>
<protein>
    <recommendedName>
        <fullName evidence="3">Laminin G domain-containing protein</fullName>
    </recommendedName>
</protein>
<dbReference type="Gene3D" id="2.180.10.10">
    <property type="entry name" value="RHS repeat-associated core"/>
    <property type="match status" value="4"/>
</dbReference>
<dbReference type="PANTHER" id="PTHR32305">
    <property type="match status" value="1"/>
</dbReference>
<dbReference type="NCBIfam" id="TIGR01643">
    <property type="entry name" value="YD_repeat_2x"/>
    <property type="match status" value="6"/>
</dbReference>
<name>A0A160P5E1_STRLU</name>
<feature type="compositionally biased region" description="Low complexity" evidence="2">
    <location>
        <begin position="1941"/>
        <end position="1950"/>
    </location>
</feature>
<feature type="compositionally biased region" description="Gly residues" evidence="2">
    <location>
        <begin position="1904"/>
        <end position="1915"/>
    </location>
</feature>
<feature type="domain" description="Laminin G" evidence="3">
    <location>
        <begin position="348"/>
        <end position="488"/>
    </location>
</feature>
<evidence type="ECO:0000256" key="2">
    <source>
        <dbReference type="SAM" id="MobiDB-lite"/>
    </source>
</evidence>
<feature type="compositionally biased region" description="Basic residues" evidence="2">
    <location>
        <begin position="1926"/>
        <end position="1936"/>
    </location>
</feature>
<feature type="compositionally biased region" description="Low complexity" evidence="2">
    <location>
        <begin position="1982"/>
        <end position="2008"/>
    </location>
</feature>
<keyword evidence="5" id="KW-1185">Reference proteome</keyword>
<dbReference type="InterPro" id="IPR006530">
    <property type="entry name" value="YD"/>
</dbReference>
<dbReference type="Pfam" id="PF05593">
    <property type="entry name" value="RHS_repeat"/>
    <property type="match status" value="6"/>
</dbReference>
<evidence type="ECO:0000313" key="5">
    <source>
        <dbReference type="Proteomes" id="UP000217676"/>
    </source>
</evidence>
<feature type="region of interest" description="Disordered" evidence="2">
    <location>
        <begin position="2139"/>
        <end position="2180"/>
    </location>
</feature>
<dbReference type="NCBIfam" id="TIGR03696">
    <property type="entry name" value="Rhs_assc_core"/>
    <property type="match status" value="1"/>
</dbReference>
<feature type="region of interest" description="Disordered" evidence="2">
    <location>
        <begin position="639"/>
        <end position="668"/>
    </location>
</feature>
<feature type="region of interest" description="Disordered" evidence="2">
    <location>
        <begin position="1848"/>
        <end position="1883"/>
    </location>
</feature>
<dbReference type="KEGG" id="slau:SLA_5284"/>
<dbReference type="InterPro" id="IPR050708">
    <property type="entry name" value="T6SS_VgrG/RHS"/>
</dbReference>
<dbReference type="CDD" id="cd00110">
    <property type="entry name" value="LamG"/>
    <property type="match status" value="1"/>
</dbReference>
<dbReference type="EMBL" id="AP017424">
    <property type="protein sequence ID" value="BAU86165.1"/>
    <property type="molecule type" value="Genomic_DNA"/>
</dbReference>
<feature type="compositionally biased region" description="Polar residues" evidence="2">
    <location>
        <begin position="2054"/>
        <end position="2077"/>
    </location>
</feature>
<dbReference type="Pfam" id="PF13385">
    <property type="entry name" value="Laminin_G_3"/>
    <property type="match status" value="2"/>
</dbReference>
<evidence type="ECO:0000259" key="3">
    <source>
        <dbReference type="SMART" id="SM00282"/>
    </source>
</evidence>
<feature type="region of interest" description="Disordered" evidence="2">
    <location>
        <begin position="614"/>
        <end position="633"/>
    </location>
</feature>
<feature type="compositionally biased region" description="Polar residues" evidence="2">
    <location>
        <begin position="1951"/>
        <end position="1967"/>
    </location>
</feature>
<dbReference type="Gene3D" id="2.60.120.200">
    <property type="match status" value="2"/>
</dbReference>
<feature type="region of interest" description="Disordered" evidence="2">
    <location>
        <begin position="1904"/>
        <end position="2077"/>
    </location>
</feature>
<dbReference type="SMART" id="SM00282">
    <property type="entry name" value="LamG"/>
    <property type="match status" value="2"/>
</dbReference>
<organism evidence="4 5">
    <name type="scientific">Streptomyces laurentii</name>
    <dbReference type="NCBI Taxonomy" id="39478"/>
    <lineage>
        <taxon>Bacteria</taxon>
        <taxon>Bacillati</taxon>
        <taxon>Actinomycetota</taxon>
        <taxon>Actinomycetes</taxon>
        <taxon>Kitasatosporales</taxon>
        <taxon>Streptomycetaceae</taxon>
        <taxon>Streptomyces</taxon>
    </lineage>
</organism>
<gene>
    <name evidence="4" type="ORF">SLA_5284</name>
</gene>
<dbReference type="SUPFAM" id="SSF49899">
    <property type="entry name" value="Concanavalin A-like lectins/glucanases"/>
    <property type="match status" value="2"/>
</dbReference>
<dbReference type="InterPro" id="IPR056823">
    <property type="entry name" value="TEN-like_YD-shell"/>
</dbReference>
<dbReference type="Pfam" id="PF25023">
    <property type="entry name" value="TEN_YD-shell"/>
    <property type="match status" value="1"/>
</dbReference>
<dbReference type="Proteomes" id="UP000217676">
    <property type="component" value="Chromosome"/>
</dbReference>
<keyword evidence="1" id="KW-0677">Repeat</keyword>
<feature type="compositionally biased region" description="Polar residues" evidence="2">
    <location>
        <begin position="1848"/>
        <end position="1866"/>
    </location>
</feature>
<dbReference type="InterPro" id="IPR001791">
    <property type="entry name" value="Laminin_G"/>
</dbReference>
<reference evidence="4 5" key="1">
    <citation type="journal article" date="2016" name="Genome Announc.">
        <title>Complete Genome Sequence of Thiostrepton-Producing Streptomyces laurentii ATCC 31255.</title>
        <authorList>
            <person name="Doi K."/>
            <person name="Fujino Y."/>
            <person name="Nagayoshi Y."/>
            <person name="Ohshima T."/>
            <person name="Ogata S."/>
        </authorList>
    </citation>
    <scope>NUCLEOTIDE SEQUENCE [LARGE SCALE GENOMIC DNA]</scope>
    <source>
        <strain evidence="4 5">ATCC 31255</strain>
    </source>
</reference>
<sequence length="2180" mass="231634">MVYDTDTERVVQVTDANKGVWKVSAPSYSTGSSSYSDTVHASGPSEYWRLGDRRGTTAVSGLPEGSEGRYGDGVALGTYGAFADGDDTAAGFNGDSYIELADNSLNGTTLSAELWFRTSKSGVLLTEANADISEDETPTHSTPLLYVGTDGKLHGQFYSDATSWTPPVSKNAVNDSQWHHAVLVGKANASSLYIDGVLAGSVAGTITHLDQTRVFLGKSCCGTRWAALDTTDKWGYFSGAIDEVAFYPKALTASEIRVHYRARTAMVTGDGPHYRGTVTADAPAGYWRLDESSGSTARSKVAAQNGDGSYTNASLGVDGVFGTGDNTAITLNGNGYTEIPEGIMHGSTDLAVELWFKTTKPGVLIGDQTVPVSGTPDPATNAWAPVLYVGSDGKLHGKFFVTGLSSSRVASTDNVDDGQWHHAVVTATGIAQILYLDGIQAATFTGAVNHQSSTRTYIGAGFAKYWPASPADVSYFTGQIDEVAVYQHGLTPDQVAEHYRSRERSSTSALAVNVSITDPKGTITSTVYDALRGQRRIASSDAAGGLTTYAYDTGGYLHTVTDPNGHATITGHDAQGNTVSRTTCRDANSCWTSYSEYYNNASDPLDPRNGLQTVTRDARSSGPADNRYKTTTGYTTMGLPDKLTLADGRTSSTSYTTGAEPASSGGTTPAGLVASAVTPGGAITTYSYFATGDLAKVTAPNGLVTSFTYDGIGRKVSETQTSVASPEGVTTTYGYDSQSRVITETGAGVKNEVTGVTHTAKTTLAYDPDGNLLSETSEDLTGGDSARTETYHYDELGLNDSTTDAEGNTTTYSYDALGQLTSEKDPLGTEFARVYTPRGDVAETILKDWTGHPSGDPRDLVVESNAYDPAGRLASTTDSLGATTSFSYFDDGLLATTTTLQVEQPDGSHRDVVQQSNTYDGANYLIKQVTGGGAVTETFTVDATGRITRSVFDPDGLNRSADYLYDKDDRLTDTTRRVSTTESRSEHASYDQAGNITAAVFSSGATTVTTRNTYDQRGLLLTSITPRGTKAGADPDAYTTNYRYDSFGRLVEQASPTVSTESGTTIRQEKPTVTYGYNNFGELSHLRDEDGAVTRSELDRLGRTTTLTLPAYTPPGGTTITPVHRTAYDATGRVSSTTDPLDRTTRYTYDQLNHLTQRTDPLVSGTAPLTTPQPNSLAEVNTSLSGEGITRYTWTPTGLPLSVTTPTGARAEATYDELGRQLTSTEVERYPSLQNLTTRYAWDDADNQTAVTSPAGRVSTSTYNPAGEPLTVTLSGEGTTRYTYDSLGRATSVTDGTKRKTTFAYDLLDNITTAADYGTGATILRAYTSGFDEEGNQISATTPTGGVRTFTYDALGQLTRQEEKVSDTKSITSSFGYDVRGNLTRFTDGRGNSTHYTFNSWGLPETTVEPPTTKHPGMADRTWTTVYNAAGEPITELLPGNVKRQRTYDSLGRLIREVGSGTTAVTTPRTFSYDLDSRLTSSGTSLMGPANTYTYNDRGMLLSSEGPSGNSQYSYDPDGNMNSRTDAAGTTTYTFDSAGRLDTAADPLTGTRVLYDYDDAGRPTLEQYARPAASGQNTITSQRAYGYDSLGRQTTDTVTRVATGSLVANTAYGYDLNDRLVQKNTTGTAGAGDNRYAYDLADRMTSWTGGTKTTPYSWDDSGNLVKQGVTDGMYNSRNQLESWGTQTLAYSPRGTTESITQSGAATRSLAFDAFERATHNGSSSFTYDSLDRVLTDDGTTFTYDGVTNHLVTDATTAYTRTPDGDLLASAGLATAGLERLAVTDQHTDLIAGLSADGTTIAGSRAYDPFGKVTASDGATPALGYQSGWTDPATGEVNMAARWYQPGTGSFTSRDTWQLDPTPSGQANRYGYGEGGPLNGTDPTGHAFDGRCGCGGMPGSGARGGYGGATNGGGSIGRPRPPARNSSTKKTKTKGKSGRSGTGRPSGSARTQECSKYSSLCRGTTTGRSKPKPKGCAVTGTCRTTNRPTINRGNTGNRGSGTTRGNAGSRSGGSPAGKPIAEPRDPLEGIILTIGTKSHPGRPSRETLTPERIQNPLQLKPNQSRKSTPPRSGSSLCATRNISARQSTNSPRHQMFHLPPSIFLTQQPLRPISLRPALIPEGGKMETGALPDRATDVIQDQESMDRTRSTSLASCTPESVWPRARSQPSRRLITPLPPGRV</sequence>
<dbReference type="InterPro" id="IPR022385">
    <property type="entry name" value="Rhs_assc_core"/>
</dbReference>
<evidence type="ECO:0000256" key="1">
    <source>
        <dbReference type="ARBA" id="ARBA00022737"/>
    </source>
</evidence>
<feature type="domain" description="Laminin G" evidence="3">
    <location>
        <begin position="108"/>
        <end position="249"/>
    </location>
</feature>
<proteinExistence type="predicted"/>
<dbReference type="PANTHER" id="PTHR32305:SF15">
    <property type="entry name" value="PROTEIN RHSA-RELATED"/>
    <property type="match status" value="1"/>
</dbReference>
<dbReference type="InterPro" id="IPR013320">
    <property type="entry name" value="ConA-like_dom_sf"/>
</dbReference>
<accession>A0A160P5E1</accession>
<dbReference type="InterPro" id="IPR031325">
    <property type="entry name" value="RHS_repeat"/>
</dbReference>